<keyword evidence="9" id="KW-0325">Glycoprotein</keyword>
<dbReference type="GO" id="GO:0031965">
    <property type="term" value="C:nuclear membrane"/>
    <property type="evidence" value="ECO:0007669"/>
    <property type="project" value="UniProtKB-SubCell"/>
</dbReference>
<evidence type="ECO:0000256" key="5">
    <source>
        <dbReference type="ARBA" id="ARBA00022729"/>
    </source>
</evidence>
<evidence type="ECO:0000256" key="9">
    <source>
        <dbReference type="ARBA" id="ARBA00023180"/>
    </source>
</evidence>
<comment type="subcellular location">
    <subcellularLocation>
        <location evidence="11">Endoplasmic reticulum membrane</location>
    </subcellularLocation>
    <subcellularLocation>
        <location evidence="11">Nucleus membrane</location>
    </subcellularLocation>
</comment>
<feature type="signal peptide" evidence="12">
    <location>
        <begin position="1"/>
        <end position="18"/>
    </location>
</feature>
<comment type="similarity">
    <text evidence="2 11">Belongs to the KAR5 family.</text>
</comment>
<keyword evidence="7 11" id="KW-1133">Transmembrane helix</keyword>
<dbReference type="InterPro" id="IPR007292">
    <property type="entry name" value="Nuclear_fusion_Kar5"/>
</dbReference>
<evidence type="ECO:0000313" key="14">
    <source>
        <dbReference type="Proteomes" id="UP000190744"/>
    </source>
</evidence>
<dbReference type="GO" id="GO:0048288">
    <property type="term" value="P:nuclear membrane fusion involved in karyogamy"/>
    <property type="evidence" value="ECO:0007669"/>
    <property type="project" value="UniProtKB-UniRule"/>
</dbReference>
<keyword evidence="4 11" id="KW-0812">Transmembrane</keyword>
<evidence type="ECO:0000256" key="6">
    <source>
        <dbReference type="ARBA" id="ARBA00022824"/>
    </source>
</evidence>
<dbReference type="Pfam" id="PF04163">
    <property type="entry name" value="Tht1"/>
    <property type="match status" value="1"/>
</dbReference>
<dbReference type="EMBL" id="LJBN01000195">
    <property type="protein sequence ID" value="OOQ83501.1"/>
    <property type="molecule type" value="Genomic_DNA"/>
</dbReference>
<keyword evidence="3 11" id="KW-0415">Karyogamy</keyword>
<keyword evidence="10 11" id="KW-0539">Nucleus</keyword>
<evidence type="ECO:0000256" key="4">
    <source>
        <dbReference type="ARBA" id="ARBA00022692"/>
    </source>
</evidence>
<name>A0A1S9RDS1_PENBI</name>
<feature type="transmembrane region" description="Helical" evidence="11">
    <location>
        <begin position="517"/>
        <end position="538"/>
    </location>
</feature>
<evidence type="ECO:0000313" key="13">
    <source>
        <dbReference type="EMBL" id="OOQ83501.1"/>
    </source>
</evidence>
<feature type="chain" id="PRO_5012594282" evidence="12">
    <location>
        <begin position="19"/>
        <end position="548"/>
    </location>
</feature>
<evidence type="ECO:0000256" key="3">
    <source>
        <dbReference type="ARBA" id="ARBA00022459"/>
    </source>
</evidence>
<reference evidence="14" key="1">
    <citation type="submission" date="2015-09" db="EMBL/GenBank/DDBJ databases">
        <authorList>
            <person name="Fill T.P."/>
            <person name="Baretta J.F."/>
            <person name="de Almeida L.G."/>
            <person name="Rocha M."/>
            <person name="de Souza D.H."/>
            <person name="Malavazi I."/>
            <person name="Cerdeira L.T."/>
            <person name="Hong H."/>
            <person name="Samborskyy M."/>
            <person name="de Vasconcelos A.T."/>
            <person name="Leadlay P."/>
            <person name="Rodrigues-Filho E."/>
        </authorList>
    </citation>
    <scope>NUCLEOTIDE SEQUENCE [LARGE SCALE GENOMIC DNA]</scope>
    <source>
        <strain evidence="14">LaBioMMi 136</strain>
    </source>
</reference>
<comment type="caution">
    <text evidence="13">The sequence shown here is derived from an EMBL/GenBank/DDBJ whole genome shotgun (WGS) entry which is preliminary data.</text>
</comment>
<dbReference type="AlphaFoldDB" id="A0A1S9RDS1"/>
<dbReference type="GO" id="GO:0000742">
    <property type="term" value="P:karyogamy involved in conjugation with cellular fusion"/>
    <property type="evidence" value="ECO:0007669"/>
    <property type="project" value="UniProtKB-UniRule"/>
</dbReference>
<keyword evidence="6 11" id="KW-0256">Endoplasmic reticulum</keyword>
<evidence type="ECO:0000256" key="1">
    <source>
        <dbReference type="ARBA" id="ARBA00003389"/>
    </source>
</evidence>
<accession>A0A1S9RDS1</accession>
<feature type="transmembrane region" description="Helical" evidence="11">
    <location>
        <begin position="491"/>
        <end position="510"/>
    </location>
</feature>
<keyword evidence="8 11" id="KW-0472">Membrane</keyword>
<sequence>MKWLTSRFPVSAICGALAWSMMISAELQASEYGMCASKDVFDLSLTLQETPHLPTAGIYGSNAVTYLTSNTRQPDSIFSEAVQLLESMSASPSCNRVAATRLVTSCQDLGGKGNTDPERNQVLDVIRSIYAARLAICELEGAGAVVPQPCVSVTVPIHSPSNSGFKFFHRSKSMDCDETLLPKQDLEQCLRSLESRPQWWTSYSNNRQNAMIICQASRIEAEKEEMLNLHQSLAKNTVKLDEGLQEALRQAAETSAEHQAFLLTVQALQERLSREMEERGSLLPGLFGKFLNDIEAGFDIVASAVSSALGKVQMETSLLSQNIQNTSSEIDVLQQVLRATSEETVARSHQALRVQQENSLVAKELTLDLHSSLRSLAETDVAQVSQQMANVDVALEWLIRRLTVALEQESKLTERLQAMDASMHQAQTKADELRRAQSIQIEALAVQQQMQEAIRYDTQVSQALLDRATTTAANLHTIIDEAAVKFKQAPGLHQGGLSIWTVCLMLVIVVGAQNFKAAFGLTFFIFGHLIATTAFPFFKLYGSSMLAV</sequence>
<dbReference type="PANTHER" id="PTHR28012:SF1">
    <property type="entry name" value="NUCLEAR FUSION PROTEIN KAR5"/>
    <property type="match status" value="1"/>
</dbReference>
<evidence type="ECO:0000256" key="10">
    <source>
        <dbReference type="ARBA" id="ARBA00023242"/>
    </source>
</evidence>
<dbReference type="Proteomes" id="UP000190744">
    <property type="component" value="Unassembled WGS sequence"/>
</dbReference>
<gene>
    <name evidence="13" type="ORF">PEBR_34370</name>
</gene>
<protein>
    <submittedName>
        <fullName evidence="13">Nuclear membrane fusion protein Kar5</fullName>
    </submittedName>
</protein>
<evidence type="ECO:0000256" key="2">
    <source>
        <dbReference type="ARBA" id="ARBA00010473"/>
    </source>
</evidence>
<dbReference type="PANTHER" id="PTHR28012">
    <property type="entry name" value="NUCLEAR FUSION PROTEIN KAR5"/>
    <property type="match status" value="1"/>
</dbReference>
<dbReference type="GO" id="GO:0005789">
    <property type="term" value="C:endoplasmic reticulum membrane"/>
    <property type="evidence" value="ECO:0007669"/>
    <property type="project" value="UniProtKB-SubCell"/>
</dbReference>
<organism evidence="13 14">
    <name type="scientific">Penicillium brasilianum</name>
    <dbReference type="NCBI Taxonomy" id="104259"/>
    <lineage>
        <taxon>Eukaryota</taxon>
        <taxon>Fungi</taxon>
        <taxon>Dikarya</taxon>
        <taxon>Ascomycota</taxon>
        <taxon>Pezizomycotina</taxon>
        <taxon>Eurotiomycetes</taxon>
        <taxon>Eurotiomycetidae</taxon>
        <taxon>Eurotiales</taxon>
        <taxon>Aspergillaceae</taxon>
        <taxon>Penicillium</taxon>
    </lineage>
</organism>
<evidence type="ECO:0000256" key="12">
    <source>
        <dbReference type="SAM" id="SignalP"/>
    </source>
</evidence>
<evidence type="ECO:0000256" key="11">
    <source>
        <dbReference type="RuleBase" id="RU368082"/>
    </source>
</evidence>
<proteinExistence type="inferred from homology"/>
<comment type="function">
    <text evidence="1 11">Required for nuclear membrane fusion during karyogamy.</text>
</comment>
<keyword evidence="5 11" id="KW-0732">Signal</keyword>
<evidence type="ECO:0000256" key="7">
    <source>
        <dbReference type="ARBA" id="ARBA00022989"/>
    </source>
</evidence>
<evidence type="ECO:0000256" key="8">
    <source>
        <dbReference type="ARBA" id="ARBA00023136"/>
    </source>
</evidence>